<proteinExistence type="predicted"/>
<keyword evidence="1" id="KW-1133">Transmembrane helix</keyword>
<evidence type="ECO:0000256" key="1">
    <source>
        <dbReference type="SAM" id="Phobius"/>
    </source>
</evidence>
<sequence length="200" mass="23288">MNSNFTISMQYSLFSILFIVASFLLAYNFWWRIDYNSAEFFILVLATMICWIGIGYLSTLIAGKIIFKTLQEVGFVSPFKLISSGFFYETKGIEIAKKFKTMFSAFAFPVLMILIFLFYQIVNFIEKTDLAYYGVEKMAKIEKISYFKGVKRGHITFEFGNYKIKKIVYLSDTLKNVGDYEAIVFSSRNPYIVENLSEYK</sequence>
<name>A0ABT2W8P5_9FLAO</name>
<evidence type="ECO:0000313" key="3">
    <source>
        <dbReference type="Proteomes" id="UP001208649"/>
    </source>
</evidence>
<dbReference type="RefSeq" id="WP_263004106.1">
    <property type="nucleotide sequence ID" value="NZ_JAOTEM010000004.1"/>
</dbReference>
<protein>
    <submittedName>
        <fullName evidence="2">Uncharacterized protein</fullName>
    </submittedName>
</protein>
<feature type="transmembrane region" description="Helical" evidence="1">
    <location>
        <begin position="12"/>
        <end position="30"/>
    </location>
</feature>
<dbReference type="Proteomes" id="UP001208649">
    <property type="component" value="Unassembled WGS sequence"/>
</dbReference>
<gene>
    <name evidence="2" type="ORF">NZ698_15485</name>
</gene>
<feature type="transmembrane region" description="Helical" evidence="1">
    <location>
        <begin position="101"/>
        <end position="122"/>
    </location>
</feature>
<keyword evidence="3" id="KW-1185">Reference proteome</keyword>
<organism evidence="2 3">
    <name type="scientific">Chryseobacterium edaphi</name>
    <dbReference type="NCBI Taxonomy" id="2976532"/>
    <lineage>
        <taxon>Bacteria</taxon>
        <taxon>Pseudomonadati</taxon>
        <taxon>Bacteroidota</taxon>
        <taxon>Flavobacteriia</taxon>
        <taxon>Flavobacteriales</taxon>
        <taxon>Weeksellaceae</taxon>
        <taxon>Chryseobacterium group</taxon>
        <taxon>Chryseobacterium</taxon>
    </lineage>
</organism>
<keyword evidence="1" id="KW-0472">Membrane</keyword>
<reference evidence="3" key="1">
    <citation type="submission" date="2023-07" db="EMBL/GenBank/DDBJ databases">
        <title>Chryseobacterium sp. strain PBS4-4 Genome sequencing and assembly.</title>
        <authorList>
            <person name="Jung Y."/>
        </authorList>
    </citation>
    <scope>NUCLEOTIDE SEQUENCE [LARGE SCALE GENOMIC DNA]</scope>
    <source>
        <strain evidence="3">PBS4-4</strain>
    </source>
</reference>
<evidence type="ECO:0000313" key="2">
    <source>
        <dbReference type="EMBL" id="MCU7618596.1"/>
    </source>
</evidence>
<accession>A0ABT2W8P5</accession>
<dbReference type="EMBL" id="JAOTEM010000004">
    <property type="protein sequence ID" value="MCU7618596.1"/>
    <property type="molecule type" value="Genomic_DNA"/>
</dbReference>
<comment type="caution">
    <text evidence="2">The sequence shown here is derived from an EMBL/GenBank/DDBJ whole genome shotgun (WGS) entry which is preliminary data.</text>
</comment>
<keyword evidence="1" id="KW-0812">Transmembrane</keyword>
<feature type="transmembrane region" description="Helical" evidence="1">
    <location>
        <begin position="42"/>
        <end position="62"/>
    </location>
</feature>